<dbReference type="InterPro" id="IPR015421">
    <property type="entry name" value="PyrdxlP-dep_Trfase_major"/>
</dbReference>
<evidence type="ECO:0000256" key="3">
    <source>
        <dbReference type="ARBA" id="ARBA00022793"/>
    </source>
</evidence>
<dbReference type="GO" id="GO:0008483">
    <property type="term" value="F:transaminase activity"/>
    <property type="evidence" value="ECO:0007669"/>
    <property type="project" value="UniProtKB-KW"/>
</dbReference>
<keyword evidence="3" id="KW-0210">Decarboxylase</keyword>
<keyword evidence="8" id="KW-0032">Aminotransferase</keyword>
<dbReference type="RefSeq" id="WP_305756776.1">
    <property type="nucleotide sequence ID" value="NZ_JAPCKK010000032.1"/>
</dbReference>
<evidence type="ECO:0000313" key="9">
    <source>
        <dbReference type="Proteomes" id="UP001241848"/>
    </source>
</evidence>
<dbReference type="Pfam" id="PF01276">
    <property type="entry name" value="OKR_DC_1"/>
    <property type="match status" value="1"/>
</dbReference>
<evidence type="ECO:0000259" key="7">
    <source>
        <dbReference type="Pfam" id="PF03711"/>
    </source>
</evidence>
<dbReference type="Gene3D" id="3.40.640.10">
    <property type="entry name" value="Type I PLP-dependent aspartate aminotransferase-like (Major domain)"/>
    <property type="match status" value="1"/>
</dbReference>
<feature type="domain" description="Orn/Lys/Arg decarboxylase C-terminal" evidence="7">
    <location>
        <begin position="436"/>
        <end position="480"/>
    </location>
</feature>
<dbReference type="Pfam" id="PF03711">
    <property type="entry name" value="OKR_DC_1_C"/>
    <property type="match status" value="1"/>
</dbReference>
<dbReference type="PANTHER" id="PTHR43277">
    <property type="entry name" value="ARGININE DECARBOXYLASE"/>
    <property type="match status" value="1"/>
</dbReference>
<dbReference type="SUPFAM" id="SSF53383">
    <property type="entry name" value="PLP-dependent transferases"/>
    <property type="match status" value="1"/>
</dbReference>
<evidence type="ECO:0000256" key="2">
    <source>
        <dbReference type="ARBA" id="ARBA00010671"/>
    </source>
</evidence>
<dbReference type="InterPro" id="IPR036633">
    <property type="entry name" value="Prn/Lys/Arg_de-COase_C_sf"/>
</dbReference>
<dbReference type="InterPro" id="IPR015424">
    <property type="entry name" value="PyrdxlP-dep_Trfase"/>
</dbReference>
<dbReference type="EMBL" id="JAPCKK010000032">
    <property type="protein sequence ID" value="MDP4099156.1"/>
    <property type="molecule type" value="Genomic_DNA"/>
</dbReference>
<dbReference type="InterPro" id="IPR008286">
    <property type="entry name" value="Prn/Lys/Arg_de-COase_C"/>
</dbReference>
<dbReference type="PANTHER" id="PTHR43277:SF3">
    <property type="entry name" value="DECARBOXYLASE, PUTATIVE-RELATED"/>
    <property type="match status" value="1"/>
</dbReference>
<keyword evidence="8" id="KW-0808">Transferase</keyword>
<comment type="cofactor">
    <cofactor evidence="1">
        <name>pyridoxal 5'-phosphate</name>
        <dbReference type="ChEBI" id="CHEBI:597326"/>
    </cofactor>
</comment>
<accession>A0ABT9FWP5</accession>
<sequence length="503" mass="54718">MSKFNTQSAPLMEALIQYREQRKKSFHVPGHKNGHLYAQTDIAGLLANVMSIDATEISGLDDLHHPEGVIRQAQELAADCFGAEESFFLVGGSTSGNLALILSVCTEPGDILLVQRNVHKSVLHGLMLAAADAVFLEPYVDETSGLSTLPSAETVAAAIAAYPQAKGLLVTSPNYYGMGTDLVPLAELCHHAGIPLLVDEAHGAHFGQHPDLPPSALSCGADGVVQSTHKMLSAMTMGAMLHIQGKLLHREVVRQRLAMIQSSSPSYPIMASLDLARRHLHMNGPSAFTEGLAAVQAFKEGISRISRFQLLQPDAGRINEGYIIQDPFKIVIYDRYGRLSGYELQRQLEQQGCVPEMSDERYVILLFTLATTQADAIHLVQALVHIHKQEMNPLIPSSFPEVHSFGKEISTWNNAPVLAVSKPVSFRLKPASAEIIKTIPIEACAGYMAAEMVIPYPPGIPLLYPGEKIGEEVALRLQLLRDQGAKCQGAADEKLNTIRVYLM</sequence>
<dbReference type="InterPro" id="IPR000310">
    <property type="entry name" value="Orn/Lys/Arg_deCO2ase_major_dom"/>
</dbReference>
<dbReference type="SUPFAM" id="SSF55904">
    <property type="entry name" value="Ornithine decarboxylase C-terminal domain"/>
    <property type="match status" value="1"/>
</dbReference>
<feature type="domain" description="Orn/Lys/Arg decarboxylases family 1 pyridoxal-P attachment site" evidence="6">
    <location>
        <begin position="10"/>
        <end position="374"/>
    </location>
</feature>
<proteinExistence type="inferred from homology"/>
<dbReference type="Proteomes" id="UP001241848">
    <property type="component" value="Unassembled WGS sequence"/>
</dbReference>
<protein>
    <submittedName>
        <fullName evidence="8">Aminotransferase class I/II-fold pyridoxal phosphate-dependent enzyme</fullName>
    </submittedName>
</protein>
<evidence type="ECO:0000256" key="5">
    <source>
        <dbReference type="ARBA" id="ARBA00023239"/>
    </source>
</evidence>
<organism evidence="8 9">
    <name type="scientific">Paenibacillus zeirhizosphaerae</name>
    <dbReference type="NCBI Taxonomy" id="2987519"/>
    <lineage>
        <taxon>Bacteria</taxon>
        <taxon>Bacillati</taxon>
        <taxon>Bacillota</taxon>
        <taxon>Bacilli</taxon>
        <taxon>Bacillales</taxon>
        <taxon>Paenibacillaceae</taxon>
        <taxon>Paenibacillus</taxon>
    </lineage>
</organism>
<keyword evidence="9" id="KW-1185">Reference proteome</keyword>
<dbReference type="InterPro" id="IPR052357">
    <property type="entry name" value="Orn_Lys_Arg_decarboxylase-I"/>
</dbReference>
<dbReference type="Gene3D" id="3.90.105.10">
    <property type="entry name" value="Molybdopterin biosynthesis moea protein, domain 2"/>
    <property type="match status" value="1"/>
</dbReference>
<evidence type="ECO:0000256" key="4">
    <source>
        <dbReference type="ARBA" id="ARBA00022898"/>
    </source>
</evidence>
<comment type="caution">
    <text evidence="8">The sequence shown here is derived from an EMBL/GenBank/DDBJ whole genome shotgun (WGS) entry which is preliminary data.</text>
</comment>
<gene>
    <name evidence="8" type="ORF">OIN60_20780</name>
</gene>
<name>A0ABT9FWP5_9BACL</name>
<keyword evidence="4" id="KW-0663">Pyridoxal phosphate</keyword>
<evidence type="ECO:0000313" key="8">
    <source>
        <dbReference type="EMBL" id="MDP4099156.1"/>
    </source>
</evidence>
<reference evidence="8 9" key="1">
    <citation type="submission" date="2022-10" db="EMBL/GenBank/DDBJ databases">
        <title>Paenibacillus description and whole genome data of maize root bacterial community.</title>
        <authorList>
            <person name="Marton D."/>
            <person name="Farkas M."/>
            <person name="Cserhati M."/>
        </authorList>
    </citation>
    <scope>NUCLEOTIDE SEQUENCE [LARGE SCALE GENOMIC DNA]</scope>
    <source>
        <strain evidence="8 9">P96</strain>
    </source>
</reference>
<evidence type="ECO:0000259" key="6">
    <source>
        <dbReference type="Pfam" id="PF01276"/>
    </source>
</evidence>
<keyword evidence="5" id="KW-0456">Lyase</keyword>
<evidence type="ECO:0000256" key="1">
    <source>
        <dbReference type="ARBA" id="ARBA00001933"/>
    </source>
</evidence>
<comment type="similarity">
    <text evidence="2">Belongs to the Orn/Lys/Arg decarboxylase class-I family.</text>
</comment>